<feature type="domain" description="Methyltransferase type 11" evidence="2">
    <location>
        <begin position="113"/>
        <end position="174"/>
    </location>
</feature>
<dbReference type="Gene3D" id="3.40.50.150">
    <property type="entry name" value="Vaccinia Virus protein VP39"/>
    <property type="match status" value="1"/>
</dbReference>
<keyword evidence="4" id="KW-1185">Reference proteome</keyword>
<dbReference type="SUPFAM" id="SSF53335">
    <property type="entry name" value="S-adenosyl-L-methionine-dependent methyltransferases"/>
    <property type="match status" value="1"/>
</dbReference>
<dbReference type="EMBL" id="AP027733">
    <property type="protein sequence ID" value="BDZ52573.1"/>
    <property type="molecule type" value="Genomic_DNA"/>
</dbReference>
<evidence type="ECO:0000313" key="3">
    <source>
        <dbReference type="EMBL" id="BDZ52573.1"/>
    </source>
</evidence>
<feature type="coiled-coil region" evidence="1">
    <location>
        <begin position="931"/>
        <end position="958"/>
    </location>
</feature>
<dbReference type="PANTHER" id="PTHR41313">
    <property type="entry name" value="ADENINE-SPECIFIC METHYLTRANSFERASE"/>
    <property type="match status" value="1"/>
</dbReference>
<evidence type="ECO:0000256" key="1">
    <source>
        <dbReference type="SAM" id="Coils"/>
    </source>
</evidence>
<protein>
    <recommendedName>
        <fullName evidence="2">Methyltransferase type 11 domain-containing protein</fullName>
    </recommendedName>
</protein>
<proteinExistence type="predicted"/>
<dbReference type="Proteomes" id="UP001321486">
    <property type="component" value="Plasmid pNBRC108728a"/>
</dbReference>
<dbReference type="InterPro" id="IPR027417">
    <property type="entry name" value="P-loop_NTPase"/>
</dbReference>
<gene>
    <name evidence="3" type="ORF">GCM10025867_48140</name>
</gene>
<dbReference type="Pfam" id="PF08241">
    <property type="entry name" value="Methyltransf_11"/>
    <property type="match status" value="1"/>
</dbReference>
<keyword evidence="3" id="KW-0614">Plasmid</keyword>
<sequence length="1001" mass="108259">MTETARRENPARRALLALETLRVLTEAGPTAVQRERLLDWPGWGALAPAFSPQPKSGWLDVADRLEQSFSDRPGDLKTAADHLDTSFFTPPEIIEAMFGLLRASGFTGGSVFEPGCGSGRFMAHAPSDLAIDWTGVEIDPTAARIARVLNPKAQIITSALQDISLRAGAFDVAIGNVPFAGRGSVYDPAYGTSTSLHGYFMLRAFDAVRVGGLVLIITSRNVMDSAQMIEQAQRIGDLVGAVRLPSGAFSASGTEVVTDLVVFQKRDAQLPPDLALHDAPSAYNPYGASPRRMTITAHADPAKAGVPVSVNAYWGQHPEHVAGRMAVTGYPQSPLVVLSTDHDGDIARAMAALRGLMPALPPRSTVAPEFGDVILTDDEGRKEGSFHIADDEVHQVISGALVQLPRAPQELRSLITLRDASLALIEAESDPARSDESITPLRDLARGAYLDYADKFGALNRGALHEGAVDPETGLPALSYKRPTMGGFRQDPDYVTVLAMEEFDQEIGEAAPAPILVRRVNKTPDRATSASSATEALSIVRGEGRGLDLARIGDLIGEPDPQVVVDQLAGHIFRSPTSDDYVLAVDYLSGNVRQKLADAQRAAETDPAFSANVEALRAVMPADLGPLDIRVSLGAPWIKPAYIVKFVQEVFLGRVKVTYTAPISYWELTNESGDLSPDITLTWGTPDANPLRLLELALNGKAPVITEEVLKNGKLKKVKRPAQTMAAEAKQSAIQERFAEWVWEDAARTEAICHEYNQRFSSYVVRKPDGAHLTFPGMSEDFTLWPHQRNAIDGMVSNARFMVGHAVGAGKTTDMVAGAMTLRRFGLANKPMIAVPNHLLEQVAREAKQLYPTGKFLIAGREDLQGSGRRLFAARCATGSWDAVILTHQALVSLPVAPEVEEAWIEEKKADLRSFLQDDKASGSTGGKRGAKLIAQAIRRLDAQLAELRDNANTDKNMILFEHLGVDHISIDEVHAFKRLPIATRAEGFSSARRNAPPTSC</sequence>
<dbReference type="InterPro" id="IPR052933">
    <property type="entry name" value="DNA_Protect_Modify"/>
</dbReference>
<dbReference type="Gene3D" id="3.40.50.300">
    <property type="entry name" value="P-loop containing nucleotide triphosphate hydrolases"/>
    <property type="match status" value="1"/>
</dbReference>
<dbReference type="RefSeq" id="WP_286347417.1">
    <property type="nucleotide sequence ID" value="NZ_AP027733.1"/>
</dbReference>
<keyword evidence="1" id="KW-0175">Coiled coil</keyword>
<organism evidence="3 4">
    <name type="scientific">Frondihabitans sucicola</name>
    <dbReference type="NCBI Taxonomy" id="1268041"/>
    <lineage>
        <taxon>Bacteria</taxon>
        <taxon>Bacillati</taxon>
        <taxon>Actinomycetota</taxon>
        <taxon>Actinomycetes</taxon>
        <taxon>Micrococcales</taxon>
        <taxon>Microbacteriaceae</taxon>
        <taxon>Frondihabitans</taxon>
    </lineage>
</organism>
<evidence type="ECO:0000259" key="2">
    <source>
        <dbReference type="Pfam" id="PF08241"/>
    </source>
</evidence>
<dbReference type="PANTHER" id="PTHR41313:SF1">
    <property type="entry name" value="DNA METHYLASE ADENINE-SPECIFIC DOMAIN-CONTAINING PROTEIN"/>
    <property type="match status" value="1"/>
</dbReference>
<dbReference type="SUPFAM" id="SSF52540">
    <property type="entry name" value="P-loop containing nucleoside triphosphate hydrolases"/>
    <property type="match status" value="1"/>
</dbReference>
<accession>A0ABM8GVX7</accession>
<dbReference type="InterPro" id="IPR013216">
    <property type="entry name" value="Methyltransf_11"/>
</dbReference>
<reference evidence="4" key="1">
    <citation type="journal article" date="2019" name="Int. J. Syst. Evol. Microbiol.">
        <title>The Global Catalogue of Microorganisms (GCM) 10K type strain sequencing project: providing services to taxonomists for standard genome sequencing and annotation.</title>
        <authorList>
            <consortium name="The Broad Institute Genomics Platform"/>
            <consortium name="The Broad Institute Genome Sequencing Center for Infectious Disease"/>
            <person name="Wu L."/>
            <person name="Ma J."/>
        </authorList>
    </citation>
    <scope>NUCLEOTIDE SEQUENCE [LARGE SCALE GENOMIC DNA]</scope>
    <source>
        <strain evidence="4">NBRC 108728</strain>
    </source>
</reference>
<dbReference type="InterPro" id="IPR029063">
    <property type="entry name" value="SAM-dependent_MTases_sf"/>
</dbReference>
<name>A0ABM8GVX7_9MICO</name>
<dbReference type="CDD" id="cd02440">
    <property type="entry name" value="AdoMet_MTases"/>
    <property type="match status" value="1"/>
</dbReference>
<dbReference type="PRINTS" id="PR00507">
    <property type="entry name" value="N12N6MTFRASE"/>
</dbReference>
<geneLocation type="plasmid" evidence="3 4">
    <name>pNBRC108728a</name>
</geneLocation>
<evidence type="ECO:0000313" key="4">
    <source>
        <dbReference type="Proteomes" id="UP001321486"/>
    </source>
</evidence>